<gene>
    <name evidence="1" type="ORF">SAMN05443544_3642</name>
</gene>
<keyword evidence="2" id="KW-1185">Reference proteome</keyword>
<dbReference type="STRING" id="232089.SAMN05443544_3642"/>
<sequence>MSGRESGRARLDEIAPELLALPDVAIGRMFGSDGISVRGKLFAFVANSGSLVVKLPEARIDELELDNMVMRGRPMREWAVVPLDDGVDRWREVAGEAHAFVDSITP</sequence>
<name>A0A1N6I3N1_9MICO</name>
<dbReference type="EMBL" id="FSRJ01000005">
    <property type="protein sequence ID" value="SIO26637.1"/>
    <property type="molecule type" value="Genomic_DNA"/>
</dbReference>
<proteinExistence type="predicted"/>
<evidence type="ECO:0000313" key="2">
    <source>
        <dbReference type="Proteomes" id="UP000184699"/>
    </source>
</evidence>
<protein>
    <submittedName>
        <fullName evidence="1">TfoX N-terminal domain-containing protein</fullName>
    </submittedName>
</protein>
<dbReference type="Proteomes" id="UP000184699">
    <property type="component" value="Unassembled WGS sequence"/>
</dbReference>
<evidence type="ECO:0000313" key="1">
    <source>
        <dbReference type="EMBL" id="SIO26637.1"/>
    </source>
</evidence>
<organism evidence="1 2">
    <name type="scientific">Agromyces cerinus subsp. cerinus</name>
    <dbReference type="NCBI Taxonomy" id="232089"/>
    <lineage>
        <taxon>Bacteria</taxon>
        <taxon>Bacillati</taxon>
        <taxon>Actinomycetota</taxon>
        <taxon>Actinomycetes</taxon>
        <taxon>Micrococcales</taxon>
        <taxon>Microbacteriaceae</taxon>
        <taxon>Agromyces</taxon>
    </lineage>
</organism>
<dbReference type="SUPFAM" id="SSF159894">
    <property type="entry name" value="YgaC/TfoX-N like"/>
    <property type="match status" value="1"/>
</dbReference>
<accession>A0A1N6I3N1</accession>
<dbReference type="AlphaFoldDB" id="A0A1N6I3N1"/>
<dbReference type="OrthoDB" id="8779526at2"/>
<dbReference type="RefSeq" id="WP_074261766.1">
    <property type="nucleotide sequence ID" value="NZ_FSRJ01000005.1"/>
</dbReference>
<reference evidence="2" key="1">
    <citation type="submission" date="2016-11" db="EMBL/GenBank/DDBJ databases">
        <authorList>
            <person name="Varghese N."/>
            <person name="Submissions S."/>
        </authorList>
    </citation>
    <scope>NUCLEOTIDE SEQUENCE [LARGE SCALE GENOMIC DNA]</scope>
    <source>
        <strain evidence="2">DSM 8595</strain>
    </source>
</reference>
<dbReference type="Gene3D" id="3.30.1460.30">
    <property type="entry name" value="YgaC/TfoX-N like chaperone"/>
    <property type="match status" value="1"/>
</dbReference>